<dbReference type="PROSITE" id="PS50297">
    <property type="entry name" value="ANK_REP_REGION"/>
    <property type="match status" value="1"/>
</dbReference>
<sequence length="244" mass="26800">CLAASVIGAPIDCRTAASGATPLHTAALRRQLGAVRKLLHAGADAIFDAETPARRCCIWQLELATFESPACWLVAPGAPTRRREIFVATPLGRRHSGEVTRPCWLASFEKPLLSDSDLSVSLHRNLLAAGFHQLTACLHAATAICRARLTRLCHRGDDENNFEDLRMRLSGTFADCWGAQLACANASLKLDDVEVKLVLPVPGRVAARSRRLSLRQPVELCFQEQRRAAGAARRRPLELQRRLL</sequence>
<reference evidence="3" key="1">
    <citation type="submission" date="2016-11" db="UniProtKB">
        <authorList>
            <consortium name="WormBaseParasite"/>
        </authorList>
    </citation>
    <scope>IDENTIFICATION</scope>
</reference>
<feature type="repeat" description="ANK" evidence="1">
    <location>
        <begin position="18"/>
        <end position="44"/>
    </location>
</feature>
<keyword evidence="1" id="KW-0040">ANK repeat</keyword>
<dbReference type="Pfam" id="PF00023">
    <property type="entry name" value="Ank"/>
    <property type="match status" value="1"/>
</dbReference>
<dbReference type="PROSITE" id="PS50088">
    <property type="entry name" value="ANK_REPEAT"/>
    <property type="match status" value="1"/>
</dbReference>
<dbReference type="WBParaSite" id="maker-unitig_26324-snap-gene-0.3-mRNA-1">
    <property type="protein sequence ID" value="maker-unitig_26324-snap-gene-0.3-mRNA-1"/>
    <property type="gene ID" value="maker-unitig_26324-snap-gene-0.3"/>
</dbReference>
<dbReference type="SUPFAM" id="SSF48403">
    <property type="entry name" value="Ankyrin repeat"/>
    <property type="match status" value="1"/>
</dbReference>
<dbReference type="Gene3D" id="1.25.40.20">
    <property type="entry name" value="Ankyrin repeat-containing domain"/>
    <property type="match status" value="1"/>
</dbReference>
<dbReference type="InterPro" id="IPR002110">
    <property type="entry name" value="Ankyrin_rpt"/>
</dbReference>
<evidence type="ECO:0000256" key="1">
    <source>
        <dbReference type="PROSITE-ProRule" id="PRU00023"/>
    </source>
</evidence>
<dbReference type="AlphaFoldDB" id="A0A1I8F9T1"/>
<accession>A0A1I8F9T1</accession>
<protein>
    <submittedName>
        <fullName evidence="3">ANK_REP_REGION domain-containing protein</fullName>
    </submittedName>
</protein>
<dbReference type="InterPro" id="IPR036770">
    <property type="entry name" value="Ankyrin_rpt-contain_sf"/>
</dbReference>
<name>A0A1I8F9T1_9PLAT</name>
<keyword evidence="2" id="KW-1185">Reference proteome</keyword>
<organism evidence="2 3">
    <name type="scientific">Macrostomum lignano</name>
    <dbReference type="NCBI Taxonomy" id="282301"/>
    <lineage>
        <taxon>Eukaryota</taxon>
        <taxon>Metazoa</taxon>
        <taxon>Spiralia</taxon>
        <taxon>Lophotrochozoa</taxon>
        <taxon>Platyhelminthes</taxon>
        <taxon>Rhabditophora</taxon>
        <taxon>Macrostomorpha</taxon>
        <taxon>Macrostomida</taxon>
        <taxon>Macrostomidae</taxon>
        <taxon>Macrostomum</taxon>
    </lineage>
</organism>
<evidence type="ECO:0000313" key="2">
    <source>
        <dbReference type="Proteomes" id="UP000095280"/>
    </source>
</evidence>
<dbReference type="Proteomes" id="UP000095280">
    <property type="component" value="Unplaced"/>
</dbReference>
<proteinExistence type="predicted"/>
<evidence type="ECO:0000313" key="3">
    <source>
        <dbReference type="WBParaSite" id="maker-unitig_26324-snap-gene-0.3-mRNA-1"/>
    </source>
</evidence>